<proteinExistence type="predicted"/>
<dbReference type="AlphaFoldDB" id="A0A7J7JPG5"/>
<name>A0A7J7JPG5_BUGNE</name>
<dbReference type="Pfam" id="PF15251">
    <property type="entry name" value="TAPR1-like"/>
    <property type="match status" value="1"/>
</dbReference>
<dbReference type="GO" id="GO:0005634">
    <property type="term" value="C:nucleus"/>
    <property type="evidence" value="ECO:0007669"/>
    <property type="project" value="UniProtKB-SubCell"/>
</dbReference>
<keyword evidence="5" id="KW-1185">Reference proteome</keyword>
<evidence type="ECO:0000256" key="3">
    <source>
        <dbReference type="SAM" id="MobiDB-lite"/>
    </source>
</evidence>
<organism evidence="4 5">
    <name type="scientific">Bugula neritina</name>
    <name type="common">Brown bryozoan</name>
    <name type="synonym">Sertularia neritina</name>
    <dbReference type="NCBI Taxonomy" id="10212"/>
    <lineage>
        <taxon>Eukaryota</taxon>
        <taxon>Metazoa</taxon>
        <taxon>Spiralia</taxon>
        <taxon>Lophotrochozoa</taxon>
        <taxon>Bryozoa</taxon>
        <taxon>Gymnolaemata</taxon>
        <taxon>Cheilostomatida</taxon>
        <taxon>Flustrina</taxon>
        <taxon>Buguloidea</taxon>
        <taxon>Bugulidae</taxon>
        <taxon>Bugula</taxon>
    </lineage>
</organism>
<dbReference type="Proteomes" id="UP000593567">
    <property type="component" value="Unassembled WGS sequence"/>
</dbReference>
<gene>
    <name evidence="4" type="ORF">EB796_013479</name>
</gene>
<evidence type="ECO:0000256" key="1">
    <source>
        <dbReference type="ARBA" id="ARBA00004123"/>
    </source>
</evidence>
<dbReference type="PANTHER" id="PTHR31624">
    <property type="entry name" value="UPF0472 PROTEIN C16ORF72"/>
    <property type="match status" value="1"/>
</dbReference>
<dbReference type="InterPro" id="IPR029196">
    <property type="entry name" value="HAPSTR1-like"/>
</dbReference>
<feature type="compositionally biased region" description="Basic residues" evidence="3">
    <location>
        <begin position="144"/>
        <end position="156"/>
    </location>
</feature>
<comment type="subcellular location">
    <subcellularLocation>
        <location evidence="1">Nucleus</location>
    </subcellularLocation>
</comment>
<keyword evidence="2" id="KW-0539">Nucleus</keyword>
<evidence type="ECO:0000313" key="4">
    <source>
        <dbReference type="EMBL" id="KAF6028210.1"/>
    </source>
</evidence>
<feature type="region of interest" description="Disordered" evidence="3">
    <location>
        <begin position="141"/>
        <end position="174"/>
    </location>
</feature>
<dbReference type="PANTHER" id="PTHR31624:SF4">
    <property type="entry name" value="CHROMOSOME 16 OPEN READING FRAME 72"/>
    <property type="match status" value="1"/>
</dbReference>
<protein>
    <submittedName>
        <fullName evidence="4">Uncharacterized protein</fullName>
    </submittedName>
</protein>
<dbReference type="OrthoDB" id="5823474at2759"/>
<dbReference type="InterPro" id="IPR040308">
    <property type="entry name" value="HAPR1"/>
</dbReference>
<evidence type="ECO:0000256" key="2">
    <source>
        <dbReference type="ARBA" id="ARBA00023242"/>
    </source>
</evidence>
<dbReference type="EMBL" id="VXIV02001976">
    <property type="protein sequence ID" value="KAF6028210.1"/>
    <property type="molecule type" value="Genomic_DNA"/>
</dbReference>
<sequence length="250" mass="28043">MDHSLDDTDSLADNSWGRSWEDQIIEEISGEREAFDQQSKLDQEIAAQQLWASFQTSASAVANLFKDCLQEENCWIPFQNAAGAVTDLYKEAIDIQKKAYERGLQIGYNKKIRDILTWAKKKRRSVRRDELIAFICGKPAPVKSQRHSPPRSRIGSRSHSEKGSPLSSASRVDSVPDLTPFQNALAIQGLNGAMSSVSMGYSSAAKTKSEELNCLIMDGLSRHNESRKRSNDGLDLNSDSPFRKRTRFLM</sequence>
<comment type="caution">
    <text evidence="4">The sequence shown here is derived from an EMBL/GenBank/DDBJ whole genome shotgun (WGS) entry which is preliminary data.</text>
</comment>
<accession>A0A7J7JPG5</accession>
<reference evidence="4" key="1">
    <citation type="submission" date="2020-06" db="EMBL/GenBank/DDBJ databases">
        <title>Draft genome of Bugula neritina, a colonial animal packing powerful symbionts and potential medicines.</title>
        <authorList>
            <person name="Rayko M."/>
        </authorList>
    </citation>
    <scope>NUCLEOTIDE SEQUENCE [LARGE SCALE GENOMIC DNA]</scope>
    <source>
        <strain evidence="4">Kwan_BN1</strain>
    </source>
</reference>
<evidence type="ECO:0000313" key="5">
    <source>
        <dbReference type="Proteomes" id="UP000593567"/>
    </source>
</evidence>